<organism evidence="4 5">
    <name type="scientific">Streptomyces tateyamensis</name>
    <dbReference type="NCBI Taxonomy" id="565073"/>
    <lineage>
        <taxon>Bacteria</taxon>
        <taxon>Bacillati</taxon>
        <taxon>Actinomycetota</taxon>
        <taxon>Actinomycetes</taxon>
        <taxon>Kitasatosporales</taxon>
        <taxon>Streptomycetaceae</taxon>
        <taxon>Streptomyces</taxon>
    </lineage>
</organism>
<feature type="region of interest" description="Disordered" evidence="1">
    <location>
        <begin position="360"/>
        <end position="380"/>
    </location>
</feature>
<gene>
    <name evidence="4" type="ORF">C7C46_11010</name>
</gene>
<feature type="compositionally biased region" description="Low complexity" evidence="1">
    <location>
        <begin position="360"/>
        <end position="369"/>
    </location>
</feature>
<dbReference type="EMBL" id="PYBW01000033">
    <property type="protein sequence ID" value="PYC81955.1"/>
    <property type="molecule type" value="Genomic_DNA"/>
</dbReference>
<sequence>MQSTGRRTFLATGALAAAGLLAACTSGSNGSGGSGGKGRADTDKPLRTRAVAATDALLAQYAALPAGGAAVAGPLQAELVQQRAALAAGLPAAGSPGAGSPAAAGSGSPGDGGPAVTAAVLAAAERTTAQGRLADLAAASPELARLLASVAAAGALHAVRLGDRTPLTVPADGSSGAAPADGASADPSSTGAASANPPSAAVPTAKSLPSRSQPAKGPAAPPSAAPLGSAAATALQAALAAEHAAVYAFGVVGAKTPPGPRRDDALACYAVHQARRDNWQRLLAGGATPTAAAPGYRLPFAVPEAGAAAKLAAEVESRLLAVYADLVACTTDTLRMTAATALRECVLQCDHWGGTPGALPGLAAPDTAGSASPSTAVSPH</sequence>
<dbReference type="AlphaFoldDB" id="A0A2V4NBU1"/>
<dbReference type="PROSITE" id="PS51257">
    <property type="entry name" value="PROKAR_LIPOPROTEIN"/>
    <property type="match status" value="1"/>
</dbReference>
<dbReference type="OrthoDB" id="3855078at2"/>
<keyword evidence="5" id="KW-1185">Reference proteome</keyword>
<evidence type="ECO:0000259" key="3">
    <source>
        <dbReference type="Pfam" id="PF14530"/>
    </source>
</evidence>
<feature type="region of interest" description="Disordered" evidence="1">
    <location>
        <begin position="170"/>
        <end position="226"/>
    </location>
</feature>
<feature type="chain" id="PRO_5038354932" description="DUF4439 domain-containing protein" evidence="2">
    <location>
        <begin position="23"/>
        <end position="380"/>
    </location>
</feature>
<feature type="compositionally biased region" description="Low complexity" evidence="1">
    <location>
        <begin position="91"/>
        <end position="106"/>
    </location>
</feature>
<name>A0A2V4NBU1_9ACTN</name>
<keyword evidence="2" id="KW-0732">Signal</keyword>
<dbReference type="SUPFAM" id="SSF47240">
    <property type="entry name" value="Ferritin-like"/>
    <property type="match status" value="1"/>
</dbReference>
<dbReference type="PROSITE" id="PS51318">
    <property type="entry name" value="TAT"/>
    <property type="match status" value="1"/>
</dbReference>
<dbReference type="Proteomes" id="UP000248039">
    <property type="component" value="Unassembled WGS sequence"/>
</dbReference>
<evidence type="ECO:0000313" key="5">
    <source>
        <dbReference type="Proteomes" id="UP000248039"/>
    </source>
</evidence>
<proteinExistence type="predicted"/>
<evidence type="ECO:0000313" key="4">
    <source>
        <dbReference type="EMBL" id="PYC81955.1"/>
    </source>
</evidence>
<accession>A0A2V4NBU1</accession>
<reference evidence="4 5" key="1">
    <citation type="submission" date="2018-03" db="EMBL/GenBank/DDBJ databases">
        <title>Bioinformatic expansion and discovery of thiopeptide antibiotics.</title>
        <authorList>
            <person name="Schwalen C.J."/>
            <person name="Hudson G.A."/>
            <person name="Mitchell D.A."/>
        </authorList>
    </citation>
    <scope>NUCLEOTIDE SEQUENCE [LARGE SCALE GENOMIC DNA]</scope>
    <source>
        <strain evidence="4 5">ATCC 21389</strain>
    </source>
</reference>
<feature type="domain" description="DUF4439" evidence="3">
    <location>
        <begin position="234"/>
        <end position="363"/>
    </location>
</feature>
<feature type="signal peptide" evidence="2">
    <location>
        <begin position="1"/>
        <end position="22"/>
    </location>
</feature>
<evidence type="ECO:0000256" key="2">
    <source>
        <dbReference type="SAM" id="SignalP"/>
    </source>
</evidence>
<dbReference type="Gene3D" id="1.20.1260.10">
    <property type="match status" value="1"/>
</dbReference>
<feature type="compositionally biased region" description="Polar residues" evidence="1">
    <location>
        <begin position="370"/>
        <end position="380"/>
    </location>
</feature>
<protein>
    <recommendedName>
        <fullName evidence="3">DUF4439 domain-containing protein</fullName>
    </recommendedName>
</protein>
<dbReference type="InterPro" id="IPR012347">
    <property type="entry name" value="Ferritin-like"/>
</dbReference>
<dbReference type="InterPro" id="IPR009078">
    <property type="entry name" value="Ferritin-like_SF"/>
</dbReference>
<dbReference type="Pfam" id="PF14530">
    <property type="entry name" value="DUF4439"/>
    <property type="match status" value="1"/>
</dbReference>
<dbReference type="InterPro" id="IPR006311">
    <property type="entry name" value="TAT_signal"/>
</dbReference>
<feature type="region of interest" description="Disordered" evidence="1">
    <location>
        <begin position="91"/>
        <end position="113"/>
    </location>
</feature>
<evidence type="ECO:0000256" key="1">
    <source>
        <dbReference type="SAM" id="MobiDB-lite"/>
    </source>
</evidence>
<dbReference type="RefSeq" id="WP_110668328.1">
    <property type="nucleotide sequence ID" value="NZ_PYBW01000033.1"/>
</dbReference>
<comment type="caution">
    <text evidence="4">The sequence shown here is derived from an EMBL/GenBank/DDBJ whole genome shotgun (WGS) entry which is preliminary data.</text>
</comment>
<dbReference type="InterPro" id="IPR029447">
    <property type="entry name" value="DUF4439"/>
</dbReference>
<feature type="compositionally biased region" description="Low complexity" evidence="1">
    <location>
        <begin position="170"/>
        <end position="205"/>
    </location>
</feature>